<protein>
    <submittedName>
        <fullName evidence="16">Glypican-5-like</fullName>
    </submittedName>
</protein>
<evidence type="ECO:0000256" key="8">
    <source>
        <dbReference type="ARBA" id="ARBA00023180"/>
    </source>
</evidence>
<evidence type="ECO:0000256" key="6">
    <source>
        <dbReference type="ARBA" id="ARBA00022974"/>
    </source>
</evidence>
<dbReference type="InterPro" id="IPR001863">
    <property type="entry name" value="Glypican"/>
</dbReference>
<evidence type="ECO:0000313" key="16">
    <source>
        <dbReference type="RefSeq" id="XP_013792263.2"/>
    </source>
</evidence>
<comment type="function">
    <text evidence="12">Cell surface proteoglycan.</text>
</comment>
<dbReference type="Pfam" id="PF01153">
    <property type="entry name" value="Glypican"/>
    <property type="match status" value="1"/>
</dbReference>
<name>A0ABM1C0U2_LIMPO</name>
<keyword evidence="15" id="KW-1185">Reference proteome</keyword>
<keyword evidence="10 12" id="KW-0449">Lipoprotein</keyword>
<comment type="similarity">
    <text evidence="2 11">Belongs to the glypican family.</text>
</comment>
<reference evidence="16" key="1">
    <citation type="submission" date="2025-08" db="UniProtKB">
        <authorList>
            <consortium name="RefSeq"/>
        </authorList>
    </citation>
    <scope>IDENTIFICATION</scope>
    <source>
        <tissue evidence="16">Muscle</tissue>
    </source>
</reference>
<sequence length="437" mass="48830">MPSIIFLNCFLAAVLLVVVSSGLSGARAEASGDLEPVNGGALCSDVRQILAKKGVSRQVPDREIKGDHLQICPSNRSCCTREMEESYKMAAKMDFRLRLQGSGSYLKMLIATSASHFLGKFQYMVKLAENNTRTLFSQTYQKMESVARLPTEQLFLDLLSYLKGKDINLEAHVDSFFRSLFPVVYNHIINPDMKEVSDDYKQCLREKTSEIKPFGDKAMLISLQIVRSFDVARSLLQALNLGVEVINTTEYMDFGTDCYNALVRLTYCAHCQRLILAKPCSGFCLNVGHGCLAQVAELDRPWNKYVSAVYRVATGMADSSNIEKVLNLLDTKISETIMHAMEDGSEITKKVKNLCGHPKRSTRSSSEVTDSEQETNGSIVTSRTVVSTWHSQLQNFVKTLTENKWFYTKLADSLCSNETFSVEGEANCWNGKEIGEL</sequence>
<evidence type="ECO:0000256" key="4">
    <source>
        <dbReference type="ARBA" id="ARBA00022622"/>
    </source>
</evidence>
<feature type="signal peptide" evidence="14">
    <location>
        <begin position="1"/>
        <end position="28"/>
    </location>
</feature>
<comment type="subcellular location">
    <subcellularLocation>
        <location evidence="1 12">Cell membrane</location>
        <topology evidence="1 12">Lipid-anchor</topology>
        <topology evidence="1 12">GPI-anchor</topology>
    </subcellularLocation>
</comment>
<evidence type="ECO:0000256" key="2">
    <source>
        <dbReference type="ARBA" id="ARBA00010260"/>
    </source>
</evidence>
<keyword evidence="8" id="KW-0325">Glycoprotein</keyword>
<evidence type="ECO:0000256" key="1">
    <source>
        <dbReference type="ARBA" id="ARBA00004609"/>
    </source>
</evidence>
<feature type="compositionally biased region" description="Polar residues" evidence="13">
    <location>
        <begin position="363"/>
        <end position="377"/>
    </location>
</feature>
<evidence type="ECO:0000256" key="3">
    <source>
        <dbReference type="ARBA" id="ARBA00022475"/>
    </source>
</evidence>
<proteinExistence type="inferred from homology"/>
<feature type="region of interest" description="Disordered" evidence="13">
    <location>
        <begin position="356"/>
        <end position="377"/>
    </location>
</feature>
<dbReference type="PANTHER" id="PTHR10822">
    <property type="entry name" value="GLYPICAN"/>
    <property type="match status" value="1"/>
</dbReference>
<evidence type="ECO:0000256" key="14">
    <source>
        <dbReference type="SAM" id="SignalP"/>
    </source>
</evidence>
<evidence type="ECO:0000256" key="7">
    <source>
        <dbReference type="ARBA" id="ARBA00023136"/>
    </source>
</evidence>
<dbReference type="GeneID" id="106476138"/>
<organism evidence="15 16">
    <name type="scientific">Limulus polyphemus</name>
    <name type="common">Atlantic horseshoe crab</name>
    <dbReference type="NCBI Taxonomy" id="6850"/>
    <lineage>
        <taxon>Eukaryota</taxon>
        <taxon>Metazoa</taxon>
        <taxon>Ecdysozoa</taxon>
        <taxon>Arthropoda</taxon>
        <taxon>Chelicerata</taxon>
        <taxon>Merostomata</taxon>
        <taxon>Xiphosura</taxon>
        <taxon>Limulidae</taxon>
        <taxon>Limulus</taxon>
    </lineage>
</organism>
<keyword evidence="9 12" id="KW-0357">Heparan sulfate</keyword>
<keyword evidence="4 12" id="KW-0336">GPI-anchor</keyword>
<keyword evidence="3" id="KW-1003">Cell membrane</keyword>
<keyword evidence="7 12" id="KW-0472">Membrane</keyword>
<evidence type="ECO:0000256" key="5">
    <source>
        <dbReference type="ARBA" id="ARBA00022729"/>
    </source>
</evidence>
<dbReference type="PANTHER" id="PTHR10822:SF29">
    <property type="entry name" value="DIVISION ABNORMALLY DELAYED PROTEIN"/>
    <property type="match status" value="1"/>
</dbReference>
<dbReference type="Proteomes" id="UP000694941">
    <property type="component" value="Unplaced"/>
</dbReference>
<evidence type="ECO:0000256" key="13">
    <source>
        <dbReference type="SAM" id="MobiDB-lite"/>
    </source>
</evidence>
<evidence type="ECO:0000313" key="15">
    <source>
        <dbReference type="Proteomes" id="UP000694941"/>
    </source>
</evidence>
<evidence type="ECO:0000256" key="12">
    <source>
        <dbReference type="RuleBase" id="RU003519"/>
    </source>
</evidence>
<evidence type="ECO:0000256" key="9">
    <source>
        <dbReference type="ARBA" id="ARBA00023207"/>
    </source>
</evidence>
<evidence type="ECO:0000256" key="11">
    <source>
        <dbReference type="RuleBase" id="RU003518"/>
    </source>
</evidence>
<evidence type="ECO:0000256" key="10">
    <source>
        <dbReference type="ARBA" id="ARBA00023288"/>
    </source>
</evidence>
<keyword evidence="6 12" id="KW-0654">Proteoglycan</keyword>
<accession>A0ABM1C0U2</accession>
<keyword evidence="5 14" id="KW-0732">Signal</keyword>
<gene>
    <name evidence="16" type="primary">LOC106476138</name>
</gene>
<feature type="chain" id="PRO_5045707895" evidence="14">
    <location>
        <begin position="29"/>
        <end position="437"/>
    </location>
</feature>
<dbReference type="RefSeq" id="XP_013792263.2">
    <property type="nucleotide sequence ID" value="XM_013936809.2"/>
</dbReference>